<gene>
    <name evidence="1" type="ORF">L2E82_02363</name>
</gene>
<name>A0ACB9H135_CICIN</name>
<protein>
    <submittedName>
        <fullName evidence="1">Uncharacterized protein</fullName>
    </submittedName>
</protein>
<reference evidence="1 2" key="2">
    <citation type="journal article" date="2022" name="Mol. Ecol. Resour.">
        <title>The genomes of chicory, endive, great burdock and yacon provide insights into Asteraceae paleo-polyploidization history and plant inulin production.</title>
        <authorList>
            <person name="Fan W."/>
            <person name="Wang S."/>
            <person name="Wang H."/>
            <person name="Wang A."/>
            <person name="Jiang F."/>
            <person name="Liu H."/>
            <person name="Zhao H."/>
            <person name="Xu D."/>
            <person name="Zhang Y."/>
        </authorList>
    </citation>
    <scope>NUCLEOTIDE SEQUENCE [LARGE SCALE GENOMIC DNA]</scope>
    <source>
        <strain evidence="2">cv. Punajuju</strain>
        <tissue evidence="1">Leaves</tissue>
    </source>
</reference>
<organism evidence="1 2">
    <name type="scientific">Cichorium intybus</name>
    <name type="common">Chicory</name>
    <dbReference type="NCBI Taxonomy" id="13427"/>
    <lineage>
        <taxon>Eukaryota</taxon>
        <taxon>Viridiplantae</taxon>
        <taxon>Streptophyta</taxon>
        <taxon>Embryophyta</taxon>
        <taxon>Tracheophyta</taxon>
        <taxon>Spermatophyta</taxon>
        <taxon>Magnoliopsida</taxon>
        <taxon>eudicotyledons</taxon>
        <taxon>Gunneridae</taxon>
        <taxon>Pentapetalae</taxon>
        <taxon>asterids</taxon>
        <taxon>campanulids</taxon>
        <taxon>Asterales</taxon>
        <taxon>Asteraceae</taxon>
        <taxon>Cichorioideae</taxon>
        <taxon>Cichorieae</taxon>
        <taxon>Cichoriinae</taxon>
        <taxon>Cichorium</taxon>
    </lineage>
</organism>
<keyword evidence="2" id="KW-1185">Reference proteome</keyword>
<accession>A0ACB9H135</accession>
<dbReference type="EMBL" id="CM042009">
    <property type="protein sequence ID" value="KAI3789563.1"/>
    <property type="molecule type" value="Genomic_DNA"/>
</dbReference>
<comment type="caution">
    <text evidence="1">The sequence shown here is derived from an EMBL/GenBank/DDBJ whole genome shotgun (WGS) entry which is preliminary data.</text>
</comment>
<dbReference type="Proteomes" id="UP001055811">
    <property type="component" value="Linkage Group LG01"/>
</dbReference>
<sequence>MSCAPHVIPKIVIGALTSIVLSRRFCCGFVVSPAHQARCLIIEPTSSNSLLLDIEPKSLYEEHRPLSIDHLPSPSAPVSAAVRNLDKDHKGTSF</sequence>
<reference evidence="2" key="1">
    <citation type="journal article" date="2022" name="Mol. Ecol. Resour.">
        <title>The genomes of chicory, endive, great burdock and yacon provide insights into Asteraceae palaeo-polyploidization history and plant inulin production.</title>
        <authorList>
            <person name="Fan W."/>
            <person name="Wang S."/>
            <person name="Wang H."/>
            <person name="Wang A."/>
            <person name="Jiang F."/>
            <person name="Liu H."/>
            <person name="Zhao H."/>
            <person name="Xu D."/>
            <person name="Zhang Y."/>
        </authorList>
    </citation>
    <scope>NUCLEOTIDE SEQUENCE [LARGE SCALE GENOMIC DNA]</scope>
    <source>
        <strain evidence="2">cv. Punajuju</strain>
    </source>
</reference>
<proteinExistence type="predicted"/>
<evidence type="ECO:0000313" key="2">
    <source>
        <dbReference type="Proteomes" id="UP001055811"/>
    </source>
</evidence>
<evidence type="ECO:0000313" key="1">
    <source>
        <dbReference type="EMBL" id="KAI3789563.1"/>
    </source>
</evidence>